<organism evidence="1">
    <name type="scientific">Polaromonas hydrogenivorans</name>
    <dbReference type="NCBI Taxonomy" id="335476"/>
    <lineage>
        <taxon>Bacteria</taxon>
        <taxon>Pseudomonadati</taxon>
        <taxon>Pseudomonadota</taxon>
        <taxon>Betaproteobacteria</taxon>
        <taxon>Burkholderiales</taxon>
        <taxon>Comamonadaceae</taxon>
        <taxon>Polaromonas</taxon>
    </lineage>
</organism>
<gene>
    <name evidence="1" type="ORF">ABLV49_25925</name>
</gene>
<dbReference type="InterPro" id="IPR021799">
    <property type="entry name" value="PIN-like_prokaryotic"/>
</dbReference>
<protein>
    <recommendedName>
        <fullName evidence="2">PIN domain-containing protein</fullName>
    </recommendedName>
</protein>
<dbReference type="AlphaFoldDB" id="A0AAU7M0B2"/>
<geneLocation type="plasmid" evidence="1">
    <name>p5</name>
</geneLocation>
<evidence type="ECO:0008006" key="2">
    <source>
        <dbReference type="Google" id="ProtNLM"/>
    </source>
</evidence>
<dbReference type="EMBL" id="CP157680">
    <property type="protein sequence ID" value="XBP73282.1"/>
    <property type="molecule type" value="Genomic_DNA"/>
</dbReference>
<sequence length="186" mass="20283">MSHYILDACALVNLYCAWGGLGELQNFGASWSVGDTALGEAMFVRNFDSNGHISKVTLDPLAVVADGNLQVLSLADVREHASFIEFALELDDGEAQAMSLALHRKCLLVTDDRPAVRVASGLITVVAMGTPEILLAWVKANPEQRHRLPEIVRRVSVLGPFQLKKSSPHYDWWQALLSDSSAQSIA</sequence>
<name>A0AAU7M0B2_9BURK</name>
<dbReference type="RefSeq" id="WP_349283377.1">
    <property type="nucleotide sequence ID" value="NZ_CBCSCU010000040.1"/>
</dbReference>
<proteinExistence type="predicted"/>
<dbReference type="Pfam" id="PF11848">
    <property type="entry name" value="DUF3368"/>
    <property type="match status" value="1"/>
</dbReference>
<evidence type="ECO:0000313" key="1">
    <source>
        <dbReference type="EMBL" id="XBP73282.1"/>
    </source>
</evidence>
<accession>A0AAU7M0B2</accession>
<keyword evidence="1" id="KW-0614">Plasmid</keyword>
<reference evidence="1" key="1">
    <citation type="submission" date="2024-05" db="EMBL/GenBank/DDBJ databases">
        <authorList>
            <person name="Bunk B."/>
            <person name="Swiderski J."/>
            <person name="Sproer C."/>
            <person name="Thiel V."/>
        </authorList>
    </citation>
    <scope>NUCLEOTIDE SEQUENCE</scope>
    <source>
        <strain evidence="1">DSM 17735</strain>
        <plasmid evidence="1">p5</plasmid>
    </source>
</reference>